<gene>
    <name evidence="3" type="ORF">AAHA92_29983</name>
</gene>
<evidence type="ECO:0000256" key="1">
    <source>
        <dbReference type="SAM" id="Phobius"/>
    </source>
</evidence>
<evidence type="ECO:0000259" key="2">
    <source>
        <dbReference type="Pfam" id="PF13962"/>
    </source>
</evidence>
<keyword evidence="4" id="KW-1185">Reference proteome</keyword>
<organism evidence="3 4">
    <name type="scientific">Salvia divinorum</name>
    <name type="common">Maria pastora</name>
    <name type="synonym">Diviner's sage</name>
    <dbReference type="NCBI Taxonomy" id="28513"/>
    <lineage>
        <taxon>Eukaryota</taxon>
        <taxon>Viridiplantae</taxon>
        <taxon>Streptophyta</taxon>
        <taxon>Embryophyta</taxon>
        <taxon>Tracheophyta</taxon>
        <taxon>Spermatophyta</taxon>
        <taxon>Magnoliopsida</taxon>
        <taxon>eudicotyledons</taxon>
        <taxon>Gunneridae</taxon>
        <taxon>Pentapetalae</taxon>
        <taxon>asterids</taxon>
        <taxon>lamiids</taxon>
        <taxon>Lamiales</taxon>
        <taxon>Lamiaceae</taxon>
        <taxon>Nepetoideae</taxon>
        <taxon>Mentheae</taxon>
        <taxon>Salviinae</taxon>
        <taxon>Salvia</taxon>
        <taxon>Salvia subgen. Calosphace</taxon>
    </lineage>
</organism>
<dbReference type="EMBL" id="JBEAFC010000011">
    <property type="protein sequence ID" value="KAL1537475.1"/>
    <property type="molecule type" value="Genomic_DNA"/>
</dbReference>
<dbReference type="InterPro" id="IPR002110">
    <property type="entry name" value="Ankyrin_rpt"/>
</dbReference>
<dbReference type="Gene3D" id="1.25.40.20">
    <property type="entry name" value="Ankyrin repeat-containing domain"/>
    <property type="match status" value="2"/>
</dbReference>
<dbReference type="SMART" id="SM00248">
    <property type="entry name" value="ANK"/>
    <property type="match status" value="4"/>
</dbReference>
<feature type="domain" description="PGG" evidence="2">
    <location>
        <begin position="339"/>
        <end position="448"/>
    </location>
</feature>
<comment type="caution">
    <text evidence="3">The sequence shown here is derived from an EMBL/GenBank/DDBJ whole genome shotgun (WGS) entry which is preliminary data.</text>
</comment>
<dbReference type="PANTHER" id="PTHR24177">
    <property type="entry name" value="CASKIN"/>
    <property type="match status" value="1"/>
</dbReference>
<feature type="transmembrane region" description="Helical" evidence="1">
    <location>
        <begin position="346"/>
        <end position="364"/>
    </location>
</feature>
<dbReference type="InterPro" id="IPR036770">
    <property type="entry name" value="Ankyrin_rpt-contain_sf"/>
</dbReference>
<feature type="transmembrane region" description="Helical" evidence="1">
    <location>
        <begin position="457"/>
        <end position="478"/>
    </location>
</feature>
<dbReference type="SUPFAM" id="SSF48403">
    <property type="entry name" value="Ankyrin repeat"/>
    <property type="match status" value="1"/>
</dbReference>
<dbReference type="InterPro" id="IPR026961">
    <property type="entry name" value="PGG_dom"/>
</dbReference>
<proteinExistence type="predicted"/>
<name>A0ABD1G051_SALDI</name>
<reference evidence="3 4" key="1">
    <citation type="submission" date="2024-06" db="EMBL/GenBank/DDBJ databases">
        <title>A chromosome level genome sequence of Diviner's sage (Salvia divinorum).</title>
        <authorList>
            <person name="Ford S.A."/>
            <person name="Ro D.-K."/>
            <person name="Ness R.W."/>
            <person name="Phillips M.A."/>
        </authorList>
    </citation>
    <scope>NUCLEOTIDE SEQUENCE [LARGE SCALE GENOMIC DNA]</scope>
    <source>
        <strain evidence="3">SAF-2024a</strain>
        <tissue evidence="3">Leaf</tissue>
    </source>
</reference>
<dbReference type="AlphaFoldDB" id="A0ABD1G051"/>
<dbReference type="Proteomes" id="UP001567538">
    <property type="component" value="Unassembled WGS sequence"/>
</dbReference>
<dbReference type="PANTHER" id="PTHR24177:SF365">
    <property type="entry name" value="ANKYRIN REPEAT-CONTAINING PROTEIN NPR4-LIKE ISOFORM X1"/>
    <property type="match status" value="1"/>
</dbReference>
<evidence type="ECO:0000313" key="4">
    <source>
        <dbReference type="Proteomes" id="UP001567538"/>
    </source>
</evidence>
<keyword evidence="1" id="KW-1133">Transmembrane helix</keyword>
<protein>
    <recommendedName>
        <fullName evidence="2">PGG domain-containing protein</fullName>
    </recommendedName>
</protein>
<evidence type="ECO:0000313" key="3">
    <source>
        <dbReference type="EMBL" id="KAL1537475.1"/>
    </source>
</evidence>
<feature type="transmembrane region" description="Helical" evidence="1">
    <location>
        <begin position="384"/>
        <end position="408"/>
    </location>
</feature>
<keyword evidence="1" id="KW-0472">Membrane</keyword>
<dbReference type="Pfam" id="PF13962">
    <property type="entry name" value="PGG"/>
    <property type="match status" value="1"/>
</dbReference>
<keyword evidence="1" id="KW-0812">Transmembrane</keyword>
<feature type="transmembrane region" description="Helical" evidence="1">
    <location>
        <begin position="429"/>
        <end position="451"/>
    </location>
</feature>
<accession>A0ABD1G051</accession>
<sequence>MESGDGVSIHMPEDAALLTENLGKLMYRAAAEGDWEAAEVLLSRYEHVKWMDLTDQGDKAIHLAMSGKHTEFVCKLIHMVGWKILEVFDVNGYTACCNAVMDGDFELLDICWVNLSEEEWFDLLVVAITGKMFDIALILVRAKSHLAALKGKDKRTALHVLARLGDAKAGFLAEVLWIYINRILFREVLEPMNNPPILHDAAKVGNLHFIEMISYDFPHLLRQTDDEGNSIAHIIAKHRHEKLLELIKNRKCVKNCNTFSVNKNGNNFLHSAAKSIHPNGLEIVGEQDVQIQEAFDWFKTVEDVAPPNYKEMRNNDGHKPIDLFWKEHEELLSKGHVYMKSTAESCMLISTIVLSLVFAAAFAPPGGFDQNTGIPILLKKKWSAAFIIFQVLALSSSTLSIIGFWSIISSNYKPQRFFVLPLTLRLSMCALLLSVLFVISAFLSAFFLVFVQERKPLVVSLMLLVYAMLVFLITVHFIM</sequence>